<dbReference type="GO" id="GO:0042910">
    <property type="term" value="F:xenobiotic transmembrane transporter activity"/>
    <property type="evidence" value="ECO:0007669"/>
    <property type="project" value="InterPro"/>
</dbReference>
<feature type="transmembrane region" description="Helical" evidence="13">
    <location>
        <begin position="360"/>
        <end position="377"/>
    </location>
</feature>
<comment type="similarity">
    <text evidence="3">Belongs to the multi antimicrobial extrusion (MATE) (TC 2.A.66.1) family.</text>
</comment>
<keyword evidence="11 13" id="KW-0472">Membrane</keyword>
<keyword evidence="8 13" id="KW-0812">Transmembrane</keyword>
<dbReference type="InterPro" id="IPR002528">
    <property type="entry name" value="MATE_fam"/>
</dbReference>
<dbReference type="PANTHER" id="PTHR43298:SF2">
    <property type="entry name" value="FMN_FAD EXPORTER YEEO-RELATED"/>
    <property type="match status" value="1"/>
</dbReference>
<evidence type="ECO:0000313" key="15">
    <source>
        <dbReference type="Proteomes" id="UP000032047"/>
    </source>
</evidence>
<name>A0A0D0HMD4_9BACL</name>
<accession>A0A0D0HMD4</accession>
<evidence type="ECO:0000256" key="9">
    <source>
        <dbReference type="ARBA" id="ARBA00022989"/>
    </source>
</evidence>
<feature type="transmembrane region" description="Helical" evidence="13">
    <location>
        <begin position="196"/>
        <end position="217"/>
    </location>
</feature>
<evidence type="ECO:0000256" key="12">
    <source>
        <dbReference type="ARBA" id="ARBA00031636"/>
    </source>
</evidence>
<evidence type="ECO:0000256" key="10">
    <source>
        <dbReference type="ARBA" id="ARBA00023065"/>
    </source>
</evidence>
<evidence type="ECO:0000256" key="13">
    <source>
        <dbReference type="SAM" id="Phobius"/>
    </source>
</evidence>
<dbReference type="CDD" id="cd13131">
    <property type="entry name" value="MATE_NorM_like"/>
    <property type="match status" value="1"/>
</dbReference>
<evidence type="ECO:0000256" key="11">
    <source>
        <dbReference type="ARBA" id="ARBA00023136"/>
    </source>
</evidence>
<keyword evidence="15" id="KW-1185">Reference proteome</keyword>
<reference evidence="14 15" key="1">
    <citation type="submission" date="2015-01" db="EMBL/GenBank/DDBJ databases">
        <title>Genome sequence of Anoxybacillus ayderensis strain AB04.</title>
        <authorList>
            <person name="Belduz A.O."/>
            <person name="Canakci S."/>
            <person name="Chan K.-G."/>
            <person name="Kahar U.M."/>
            <person name="Yaakob A.S."/>
            <person name="Chan C.S."/>
            <person name="Goh K.M."/>
        </authorList>
    </citation>
    <scope>NUCLEOTIDE SEQUENCE [LARGE SCALE GENOMIC DNA]</scope>
    <source>
        <strain evidence="14 15">AB04</strain>
    </source>
</reference>
<evidence type="ECO:0000256" key="6">
    <source>
        <dbReference type="ARBA" id="ARBA00022449"/>
    </source>
</evidence>
<dbReference type="EMBL" id="JXTG01000017">
    <property type="protein sequence ID" value="KIP20377.1"/>
    <property type="molecule type" value="Genomic_DNA"/>
</dbReference>
<comment type="caution">
    <text evidence="14">The sequence shown here is derived from an EMBL/GenBank/DDBJ whole genome shotgun (WGS) entry which is preliminary data.</text>
</comment>
<keyword evidence="6" id="KW-0050">Antiport</keyword>
<feature type="transmembrane region" description="Helical" evidence="13">
    <location>
        <begin position="162"/>
        <end position="184"/>
    </location>
</feature>
<keyword evidence="9 13" id="KW-1133">Transmembrane helix</keyword>
<comment type="subcellular location">
    <subcellularLocation>
        <location evidence="2">Cell membrane</location>
        <topology evidence="2">Multi-pass membrane protein</topology>
    </subcellularLocation>
</comment>
<dbReference type="PATRIC" id="fig|265546.4.peg.2438"/>
<comment type="function">
    <text evidence="1">Multidrug efflux pump.</text>
</comment>
<dbReference type="PANTHER" id="PTHR43298">
    <property type="entry name" value="MULTIDRUG RESISTANCE PROTEIN NORM-RELATED"/>
    <property type="match status" value="1"/>
</dbReference>
<dbReference type="InterPro" id="IPR048279">
    <property type="entry name" value="MdtK-like"/>
</dbReference>
<evidence type="ECO:0000256" key="3">
    <source>
        <dbReference type="ARBA" id="ARBA00010199"/>
    </source>
</evidence>
<feature type="transmembrane region" description="Helical" evidence="13">
    <location>
        <begin position="54"/>
        <end position="75"/>
    </location>
</feature>
<evidence type="ECO:0000313" key="14">
    <source>
        <dbReference type="EMBL" id="KIP20377.1"/>
    </source>
</evidence>
<feature type="transmembrane region" description="Helical" evidence="13">
    <location>
        <begin position="238"/>
        <end position="266"/>
    </location>
</feature>
<evidence type="ECO:0000256" key="1">
    <source>
        <dbReference type="ARBA" id="ARBA00003408"/>
    </source>
</evidence>
<protein>
    <recommendedName>
        <fullName evidence="4">Probable multidrug resistance protein NorM</fullName>
    </recommendedName>
    <alternativeName>
        <fullName evidence="12">Multidrug-efflux transporter</fullName>
    </alternativeName>
</protein>
<keyword evidence="7" id="KW-1003">Cell membrane</keyword>
<keyword evidence="10" id="KW-0406">Ion transport</keyword>
<feature type="transmembrane region" description="Helical" evidence="13">
    <location>
        <begin position="418"/>
        <end position="440"/>
    </location>
</feature>
<sequence>MKETYTVKEKIKQFLHILFPIFLTQISLYMMNFFDVTMTGKYSAVDLAGVAIGSNIWVAISTGIGGILTGLTPIVSQAFGAKDHERISRTVEQAIYLAAVFAFFVFTLIYFFVPILLENMPIEHDVQIVAYQYLQALCIGVVPIFIYHVLRSFIDALGRTNVTMMLTLCSLPLNILLNDIFIFGRWGIPAFGGVGAGYATSITYWCLLLCAFLLVRFRKPFATYNILKKLHPISFSIWKQLFLIGTPIGLAIFFETSIFSAVTLLMSQFGTATIAAHQAALNFGSLLYMIPLSVSLTLTIIVGFEVGAKRLEHAKRYCIIGICSAVMMAIVASIVLLLFREAIASLYTNDALVLQWTKRFLLYVLFFQFSDAVAAPIQGALRGYKDVRFPFFIALVSYWLIGLPVGYVFTHYTTAGPFGYWLGLIAGLASGAILLFIRLIQKWKHA</sequence>
<dbReference type="GO" id="GO:0005886">
    <property type="term" value="C:plasma membrane"/>
    <property type="evidence" value="ECO:0007669"/>
    <property type="project" value="UniProtKB-SubCell"/>
</dbReference>
<evidence type="ECO:0000256" key="8">
    <source>
        <dbReference type="ARBA" id="ARBA00022692"/>
    </source>
</evidence>
<dbReference type="RefSeq" id="WP_042536018.1">
    <property type="nucleotide sequence ID" value="NZ_JXTG01000017.1"/>
</dbReference>
<evidence type="ECO:0000256" key="4">
    <source>
        <dbReference type="ARBA" id="ARBA00020268"/>
    </source>
</evidence>
<evidence type="ECO:0000256" key="7">
    <source>
        <dbReference type="ARBA" id="ARBA00022475"/>
    </source>
</evidence>
<keyword evidence="5" id="KW-0813">Transport</keyword>
<proteinExistence type="inferred from homology"/>
<feature type="transmembrane region" description="Helical" evidence="13">
    <location>
        <begin position="95"/>
        <end position="117"/>
    </location>
</feature>
<dbReference type="Pfam" id="PF01554">
    <property type="entry name" value="MatE"/>
    <property type="match status" value="2"/>
</dbReference>
<evidence type="ECO:0000256" key="2">
    <source>
        <dbReference type="ARBA" id="ARBA00004651"/>
    </source>
</evidence>
<dbReference type="GO" id="GO:0015297">
    <property type="term" value="F:antiporter activity"/>
    <property type="evidence" value="ECO:0007669"/>
    <property type="project" value="UniProtKB-KW"/>
</dbReference>
<organism evidence="14 15">
    <name type="scientific">Anoxybacillus ayderensis</name>
    <dbReference type="NCBI Taxonomy" id="265546"/>
    <lineage>
        <taxon>Bacteria</taxon>
        <taxon>Bacillati</taxon>
        <taxon>Bacillota</taxon>
        <taxon>Bacilli</taxon>
        <taxon>Bacillales</taxon>
        <taxon>Anoxybacillaceae</taxon>
        <taxon>Anoxybacillus</taxon>
    </lineage>
</organism>
<feature type="transmembrane region" description="Helical" evidence="13">
    <location>
        <begin position="389"/>
        <end position="412"/>
    </location>
</feature>
<dbReference type="GO" id="GO:0006811">
    <property type="term" value="P:monoatomic ion transport"/>
    <property type="evidence" value="ECO:0007669"/>
    <property type="project" value="UniProtKB-KW"/>
</dbReference>
<dbReference type="InterPro" id="IPR050222">
    <property type="entry name" value="MATE_MdtK"/>
</dbReference>
<feature type="transmembrane region" description="Helical" evidence="13">
    <location>
        <begin position="129"/>
        <end position="150"/>
    </location>
</feature>
<gene>
    <name evidence="14" type="ORF">JV16_02425</name>
</gene>
<feature type="transmembrane region" description="Helical" evidence="13">
    <location>
        <begin position="318"/>
        <end position="340"/>
    </location>
</feature>
<evidence type="ECO:0000256" key="5">
    <source>
        <dbReference type="ARBA" id="ARBA00022448"/>
    </source>
</evidence>
<feature type="transmembrane region" description="Helical" evidence="13">
    <location>
        <begin position="286"/>
        <end position="306"/>
    </location>
</feature>
<dbReference type="Proteomes" id="UP000032047">
    <property type="component" value="Unassembled WGS sequence"/>
</dbReference>
<feature type="transmembrane region" description="Helical" evidence="13">
    <location>
        <begin position="14"/>
        <end position="34"/>
    </location>
</feature>
<dbReference type="NCBIfam" id="TIGR00797">
    <property type="entry name" value="matE"/>
    <property type="match status" value="1"/>
</dbReference>
<dbReference type="PIRSF" id="PIRSF006603">
    <property type="entry name" value="DinF"/>
    <property type="match status" value="1"/>
</dbReference>
<dbReference type="AlphaFoldDB" id="A0A0D0HMD4"/>